<reference evidence="1 2" key="1">
    <citation type="submission" date="2022-03" db="EMBL/GenBank/DDBJ databases">
        <title>Streptomyces yunnanensis P86,complete genome.</title>
        <authorList>
            <person name="Chen S."/>
            <person name="Zhang Q."/>
        </authorList>
    </citation>
    <scope>NUCLEOTIDE SEQUENCE [LARGE SCALE GENOMIC DNA]</scope>
    <source>
        <strain evidence="1 2">P86</strain>
    </source>
</reference>
<dbReference type="Proteomes" id="UP001218629">
    <property type="component" value="Chromosome"/>
</dbReference>
<sequence>MTVRAAWLLPTGQTREDTRLAPLGAMVPTSELASRDGVIAGGNPLSAAGVGPMQLQIGTGRALVQGTTPQGAYPVAVTSPETLTLADGDAQYGRIDAVVLRVRDGLYDTSEQTAVAVEVIQGAPSATPTAPALPPAALRLWEVTVPAGTSAGTGGITWGSALADRRRYTAAYGGIIPRGWGLNFPGAHDGQYRDTGTSLERWNASAGAWQPYPADTGWIDLPLPTGYQRFSANAYPFQIRKTGTQVHLRGRITCTAGPIPADGQPLPGLTLPAAYRPSQSPTSYAEVLLGCDVTSTYPAGVVRGEISGRGTITAAFQRPISTWLAFGCSWWTD</sequence>
<evidence type="ECO:0000313" key="2">
    <source>
        <dbReference type="Proteomes" id="UP001218629"/>
    </source>
</evidence>
<name>A0ABY8AGB8_9ACTN</name>
<evidence type="ECO:0000313" key="1">
    <source>
        <dbReference type="EMBL" id="WEB44008.1"/>
    </source>
</evidence>
<accession>A0ABY8AGB8</accession>
<keyword evidence="2" id="KW-1185">Reference proteome</keyword>
<dbReference type="EMBL" id="CP095749">
    <property type="protein sequence ID" value="WEB44008.1"/>
    <property type="molecule type" value="Genomic_DNA"/>
</dbReference>
<organism evidence="1 2">
    <name type="scientific">Streptomyces yunnanensis</name>
    <dbReference type="NCBI Taxonomy" id="156453"/>
    <lineage>
        <taxon>Bacteria</taxon>
        <taxon>Bacillati</taxon>
        <taxon>Actinomycetota</taxon>
        <taxon>Actinomycetes</taxon>
        <taxon>Kitasatosporales</taxon>
        <taxon>Streptomycetaceae</taxon>
        <taxon>Streptomyces</taxon>
    </lineage>
</organism>
<dbReference type="RefSeq" id="WP_275310288.1">
    <property type="nucleotide sequence ID" value="NZ_CP095749.1"/>
</dbReference>
<gene>
    <name evidence="1" type="ORF">MOV08_35170</name>
</gene>
<proteinExistence type="predicted"/>
<protein>
    <submittedName>
        <fullName evidence="1">Uncharacterized protein</fullName>
    </submittedName>
</protein>